<reference evidence="4" key="1">
    <citation type="journal article" date="2019" name="Int. J. Syst. Evol. Microbiol.">
        <title>The Global Catalogue of Microorganisms (GCM) 10K type strain sequencing project: providing services to taxonomists for standard genome sequencing and annotation.</title>
        <authorList>
            <consortium name="The Broad Institute Genomics Platform"/>
            <consortium name="The Broad Institute Genome Sequencing Center for Infectious Disease"/>
            <person name="Wu L."/>
            <person name="Ma J."/>
        </authorList>
    </citation>
    <scope>NUCLEOTIDE SEQUENCE [LARGE SCALE GENOMIC DNA]</scope>
    <source>
        <strain evidence="4">CECT 8064</strain>
    </source>
</reference>
<dbReference type="CDD" id="cd07814">
    <property type="entry name" value="SRPBCC_CalC_Aha1-like"/>
    <property type="match status" value="1"/>
</dbReference>
<dbReference type="Pfam" id="PF08327">
    <property type="entry name" value="AHSA1"/>
    <property type="match status" value="1"/>
</dbReference>
<keyword evidence="4" id="KW-1185">Reference proteome</keyword>
<comment type="caution">
    <text evidence="3">The sequence shown here is derived from an EMBL/GenBank/DDBJ whole genome shotgun (WGS) entry which is preliminary data.</text>
</comment>
<evidence type="ECO:0000259" key="2">
    <source>
        <dbReference type="Pfam" id="PF08327"/>
    </source>
</evidence>
<evidence type="ECO:0000256" key="1">
    <source>
        <dbReference type="ARBA" id="ARBA00006817"/>
    </source>
</evidence>
<gene>
    <name evidence="3" type="ORF">ACFPEN_30925</name>
</gene>
<proteinExistence type="inferred from homology"/>
<organism evidence="3 4">
    <name type="scientific">Streptomyces ehimensis</name>
    <dbReference type="NCBI Taxonomy" id="68195"/>
    <lineage>
        <taxon>Bacteria</taxon>
        <taxon>Bacillati</taxon>
        <taxon>Actinomycetota</taxon>
        <taxon>Actinomycetes</taxon>
        <taxon>Kitasatosporales</taxon>
        <taxon>Streptomycetaceae</taxon>
        <taxon>Streptomyces</taxon>
    </lineage>
</organism>
<dbReference type="EMBL" id="JBHSFS010000019">
    <property type="protein sequence ID" value="MFC4517312.1"/>
    <property type="molecule type" value="Genomic_DNA"/>
</dbReference>
<protein>
    <submittedName>
        <fullName evidence="3">SRPBCC domain-containing protein</fullName>
    </submittedName>
</protein>
<feature type="domain" description="Activator of Hsp90 ATPase homologue 1/2-like C-terminal" evidence="2">
    <location>
        <begin position="7"/>
        <end position="114"/>
    </location>
</feature>
<comment type="similarity">
    <text evidence="1">Belongs to the AHA1 family.</text>
</comment>
<dbReference type="SUPFAM" id="SSF55961">
    <property type="entry name" value="Bet v1-like"/>
    <property type="match status" value="1"/>
</dbReference>
<dbReference type="RefSeq" id="WP_417924007.1">
    <property type="nucleotide sequence ID" value="NZ_JBHSFS010000019.1"/>
</dbReference>
<evidence type="ECO:0000313" key="3">
    <source>
        <dbReference type="EMBL" id="MFC4517312.1"/>
    </source>
</evidence>
<name>A0ABV9BTF8_9ACTN</name>
<sequence>MSRTLPHPAPVVWDFISSPEGLALWLGPGAALIPERGAPYRTTAGVTGEVRGYRSGEKIRVTHDITTIQVALASTTNEGRTMVRFHQEHLASAEERGQQRAYWQRIMDQVATVLDRQ</sequence>
<evidence type="ECO:0000313" key="4">
    <source>
        <dbReference type="Proteomes" id="UP001595990"/>
    </source>
</evidence>
<dbReference type="InterPro" id="IPR013538">
    <property type="entry name" value="ASHA1/2-like_C"/>
</dbReference>
<dbReference type="InterPro" id="IPR023393">
    <property type="entry name" value="START-like_dom_sf"/>
</dbReference>
<dbReference type="Gene3D" id="3.30.530.20">
    <property type="match status" value="1"/>
</dbReference>
<accession>A0ABV9BTF8</accession>
<dbReference type="Proteomes" id="UP001595990">
    <property type="component" value="Unassembled WGS sequence"/>
</dbReference>